<dbReference type="AlphaFoldDB" id="A0A437CTT3"/>
<dbReference type="Proteomes" id="UP000283210">
    <property type="component" value="Chromosome 11"/>
</dbReference>
<dbReference type="PANTHER" id="PTHR35076">
    <property type="entry name" value="TUBULIN EPSILON AND DELTA COMPLEX PROTEIN 1"/>
    <property type="match status" value="1"/>
</dbReference>
<sequence>MQRGGAVNVQVKQLIQTLRRLLVTSGLDDVPTAEAFRQAKFGGRLEEEQFWKLVENLLRAAGAVSSPVKVQLKAERRKLVTTGLWQTGYHAHWMFENEAEGGRFSCRDLLLALGWLLATGTLEKLLVHQVQHLDKMLLTPVFVKSELCSELQFDSASLRRLQWLFGSLRHQRRSLLSLINVRTEALYKVLAAGVSSSSPGQSCSEALQKDCVGLQKLCDLLDLYVKWKEAERVFWTWMDSVVMCHLRESHAEPSSQTPGRSVTACCHGNQALERLEGLLLRFSTEQDSQNYHVEPKKGGGAKQRREASSSSSQSLPSSPVIPAVCLVKLQTDRAAKQSSRTAENRHELPACRAAELLRSAEEQLLQRRHRQRLANRMQLQDWTGRLDQLVIPL</sequence>
<feature type="domain" description="Tubulin epsilon and delta complex protein 1" evidence="2">
    <location>
        <begin position="88"/>
        <end position="242"/>
    </location>
</feature>
<evidence type="ECO:0000313" key="3">
    <source>
        <dbReference type="EMBL" id="RVE66336.1"/>
    </source>
</evidence>
<dbReference type="InterPro" id="IPR027996">
    <property type="entry name" value="TEDC1_dom"/>
</dbReference>
<reference evidence="3 4" key="2">
    <citation type="submission" date="2019-01" db="EMBL/GenBank/DDBJ databases">
        <title>A chromosome length genome reference of the Java medaka (oryzias javanicus).</title>
        <authorList>
            <person name="Herpin A."/>
            <person name="Takehana Y."/>
            <person name="Naruse K."/>
            <person name="Ansai S."/>
            <person name="Kawaguchi M."/>
        </authorList>
    </citation>
    <scope>NUCLEOTIDE SEQUENCE [LARGE SCALE GENOMIC DNA]</scope>
    <source>
        <strain evidence="3">RS831</strain>
        <tissue evidence="3">Whole body</tissue>
    </source>
</reference>
<evidence type="ECO:0000256" key="1">
    <source>
        <dbReference type="SAM" id="MobiDB-lite"/>
    </source>
</evidence>
<keyword evidence="4" id="KW-1185">Reference proteome</keyword>
<gene>
    <name evidence="3" type="ORF">OJAV_G00106510</name>
</gene>
<organism evidence="3 4">
    <name type="scientific">Oryzias javanicus</name>
    <name type="common">Javanese ricefish</name>
    <name type="synonym">Aplocheilus javanicus</name>
    <dbReference type="NCBI Taxonomy" id="123683"/>
    <lineage>
        <taxon>Eukaryota</taxon>
        <taxon>Metazoa</taxon>
        <taxon>Chordata</taxon>
        <taxon>Craniata</taxon>
        <taxon>Vertebrata</taxon>
        <taxon>Euteleostomi</taxon>
        <taxon>Actinopterygii</taxon>
        <taxon>Neopterygii</taxon>
        <taxon>Teleostei</taxon>
        <taxon>Neoteleostei</taxon>
        <taxon>Acanthomorphata</taxon>
        <taxon>Ovalentaria</taxon>
        <taxon>Atherinomorphae</taxon>
        <taxon>Beloniformes</taxon>
        <taxon>Adrianichthyidae</taxon>
        <taxon>Oryziinae</taxon>
        <taxon>Oryzias</taxon>
    </lineage>
</organism>
<feature type="compositionally biased region" description="Basic and acidic residues" evidence="1">
    <location>
        <begin position="293"/>
        <end position="307"/>
    </location>
</feature>
<protein>
    <recommendedName>
        <fullName evidence="2">Tubulin epsilon and delta complex protein 1 domain-containing protein</fullName>
    </recommendedName>
</protein>
<evidence type="ECO:0000313" key="4">
    <source>
        <dbReference type="Proteomes" id="UP000283210"/>
    </source>
</evidence>
<dbReference type="OrthoDB" id="9906141at2759"/>
<dbReference type="Pfam" id="PF14970">
    <property type="entry name" value="TEDC1"/>
    <property type="match status" value="1"/>
</dbReference>
<feature type="region of interest" description="Disordered" evidence="1">
    <location>
        <begin position="287"/>
        <end position="318"/>
    </location>
</feature>
<feature type="compositionally biased region" description="Low complexity" evidence="1">
    <location>
        <begin position="308"/>
        <end position="318"/>
    </location>
</feature>
<dbReference type="PANTHER" id="PTHR35076:SF1">
    <property type="entry name" value="TUBULIN EPSILON AND DELTA COMPLEX PROTEIN 1"/>
    <property type="match status" value="1"/>
</dbReference>
<reference evidence="3 4" key="1">
    <citation type="submission" date="2018-11" db="EMBL/GenBank/DDBJ databases">
        <authorList>
            <person name="Lopez-Roques C."/>
            <person name="Donnadieu C."/>
            <person name="Bouchez O."/>
            <person name="Klopp C."/>
            <person name="Cabau C."/>
            <person name="Zahm M."/>
        </authorList>
    </citation>
    <scope>NUCLEOTIDE SEQUENCE [LARGE SCALE GENOMIC DNA]</scope>
    <source>
        <strain evidence="3">RS831</strain>
        <tissue evidence="3">Whole body</tissue>
    </source>
</reference>
<evidence type="ECO:0000259" key="2">
    <source>
        <dbReference type="Pfam" id="PF14970"/>
    </source>
</evidence>
<proteinExistence type="predicted"/>
<dbReference type="InterPro" id="IPR043535">
    <property type="entry name" value="TEDC1"/>
</dbReference>
<dbReference type="EMBL" id="CM012447">
    <property type="protein sequence ID" value="RVE66336.1"/>
    <property type="molecule type" value="Genomic_DNA"/>
</dbReference>
<name>A0A437CTT3_ORYJA</name>
<accession>A0A437CTT3</accession>